<accession>A0A940YC42</accession>
<evidence type="ECO:0000313" key="3">
    <source>
        <dbReference type="Proteomes" id="UP000676246"/>
    </source>
</evidence>
<sequence length="412" mass="42935">MVRIATRSSVPAASRRQFLGRLSALTLSLGLAACGGGGGGGGTDDSGHNGGSNSAVSFTSGVISGFGSIIVNGVRFDDSAATVLDDKGGRLSRDDLHLGSQVEIEGGSIDRNSGRATALTIRIGSELKGRVTAVNLGAQTISMLGQTVLVTSNTVFDDSLGGGFSAISVGQLLEVHARFDATQGAYVASRIERESSSSEFKLRGVVADLDTTAMTFRIGSAVINYASVTAVPATLANGAWIRVRVQPTQVAGQWVATALEDGRRSSGDDRSESEVRGFITAWTSATRFSVDGTPVNADSAEFKDGRSVIVLGAFVEVEGALRDGVLVAREVKLEDSDDSHHSEDFELHGQISGLNTAAKRFTLRGVTVDYSQVGEWRDVSEASLADGLSVEVKGGLSPDGNTLMASRISRED</sequence>
<dbReference type="Pfam" id="PF18914">
    <property type="entry name" value="DUF5666"/>
    <property type="match status" value="4"/>
</dbReference>
<keyword evidence="3" id="KW-1185">Reference proteome</keyword>
<dbReference type="Proteomes" id="UP000676246">
    <property type="component" value="Unassembled WGS sequence"/>
</dbReference>
<comment type="caution">
    <text evidence="2">The sequence shown here is derived from an EMBL/GenBank/DDBJ whole genome shotgun (WGS) entry which is preliminary data.</text>
</comment>
<proteinExistence type="predicted"/>
<feature type="domain" description="DUF5666" evidence="1">
    <location>
        <begin position="63"/>
        <end position="108"/>
    </location>
</feature>
<reference evidence="2 3" key="1">
    <citation type="submission" date="2021-04" db="EMBL/GenBank/DDBJ databases">
        <title>The genome sequence of Ideonella sp. 3Y2.</title>
        <authorList>
            <person name="Liu Y."/>
        </authorList>
    </citation>
    <scope>NUCLEOTIDE SEQUENCE [LARGE SCALE GENOMIC DNA]</scope>
    <source>
        <strain evidence="2 3">3Y2</strain>
    </source>
</reference>
<name>A0A940YC42_9BURK</name>
<protein>
    <recommendedName>
        <fullName evidence="1">DUF5666 domain-containing protein</fullName>
    </recommendedName>
</protein>
<feature type="domain" description="DUF5666" evidence="1">
    <location>
        <begin position="128"/>
        <end position="192"/>
    </location>
</feature>
<dbReference type="RefSeq" id="WP_210852190.1">
    <property type="nucleotide sequence ID" value="NZ_JAGQDD010000002.1"/>
</dbReference>
<organism evidence="2 3">
    <name type="scientific">Ideonella alba</name>
    <dbReference type="NCBI Taxonomy" id="2824118"/>
    <lineage>
        <taxon>Bacteria</taxon>
        <taxon>Pseudomonadati</taxon>
        <taxon>Pseudomonadota</taxon>
        <taxon>Betaproteobacteria</taxon>
        <taxon>Burkholderiales</taxon>
        <taxon>Sphaerotilaceae</taxon>
        <taxon>Ideonella</taxon>
    </lineage>
</organism>
<evidence type="ECO:0000313" key="2">
    <source>
        <dbReference type="EMBL" id="MBQ0929952.1"/>
    </source>
</evidence>
<feature type="domain" description="DUF5666" evidence="1">
    <location>
        <begin position="348"/>
        <end position="408"/>
    </location>
</feature>
<dbReference type="InterPro" id="IPR043724">
    <property type="entry name" value="DUF5666"/>
</dbReference>
<dbReference type="PROSITE" id="PS51257">
    <property type="entry name" value="PROKAR_LIPOPROTEIN"/>
    <property type="match status" value="1"/>
</dbReference>
<evidence type="ECO:0000259" key="1">
    <source>
        <dbReference type="Pfam" id="PF18914"/>
    </source>
</evidence>
<feature type="domain" description="DUF5666" evidence="1">
    <location>
        <begin position="276"/>
        <end position="332"/>
    </location>
</feature>
<dbReference type="EMBL" id="JAGQDD010000002">
    <property type="protein sequence ID" value="MBQ0929952.1"/>
    <property type="molecule type" value="Genomic_DNA"/>
</dbReference>
<gene>
    <name evidence="2" type="ORF">KAK03_05580</name>
</gene>
<dbReference type="AlphaFoldDB" id="A0A940YC42"/>